<comment type="caution">
    <text evidence="13">The sequence shown here is derived from an EMBL/GenBank/DDBJ whole genome shotgun (WGS) entry which is preliminary data.</text>
</comment>
<dbReference type="Pfam" id="PF00271">
    <property type="entry name" value="Helicase_C"/>
    <property type="match status" value="1"/>
</dbReference>
<organism evidence="13 14">
    <name type="scientific">Trichinella spiralis</name>
    <name type="common">Trichina worm</name>
    <dbReference type="NCBI Taxonomy" id="6334"/>
    <lineage>
        <taxon>Eukaryota</taxon>
        <taxon>Metazoa</taxon>
        <taxon>Ecdysozoa</taxon>
        <taxon>Nematoda</taxon>
        <taxon>Enoplea</taxon>
        <taxon>Dorylaimia</taxon>
        <taxon>Trichinellida</taxon>
        <taxon>Trichinellidae</taxon>
        <taxon>Trichinella</taxon>
    </lineage>
</organism>
<accession>A0A0V1B8H4</accession>
<dbReference type="EC" id="3.6.4.13" evidence="1"/>
<name>A0A0V1B8H4_TRISP</name>
<dbReference type="Proteomes" id="UP000054776">
    <property type="component" value="Unassembled WGS sequence"/>
</dbReference>
<dbReference type="InterPro" id="IPR001650">
    <property type="entry name" value="Helicase_C-like"/>
</dbReference>
<dbReference type="SMART" id="SM00490">
    <property type="entry name" value="HELICc"/>
    <property type="match status" value="1"/>
</dbReference>
<keyword evidence="2" id="KW-0547">Nucleotide-binding</keyword>
<reference evidence="13 14" key="1">
    <citation type="submission" date="2015-01" db="EMBL/GenBank/DDBJ databases">
        <title>Evolution of Trichinella species and genotypes.</title>
        <authorList>
            <person name="Korhonen P.K."/>
            <person name="Edoardo P."/>
            <person name="Giuseppe L.R."/>
            <person name="Gasser R.B."/>
        </authorList>
    </citation>
    <scope>NUCLEOTIDE SEQUENCE [LARGE SCALE GENOMIC DNA]</scope>
    <source>
        <strain evidence="13">ISS3</strain>
    </source>
</reference>
<evidence type="ECO:0000256" key="2">
    <source>
        <dbReference type="ARBA" id="ARBA00022741"/>
    </source>
</evidence>
<dbReference type="FunCoup" id="A0A0V1B8H4">
    <property type="interactions" value="1413"/>
</dbReference>
<keyword evidence="4 13" id="KW-0347">Helicase</keyword>
<gene>
    <name evidence="13" type="primary">Ddx52</name>
    <name evidence="13" type="ORF">T01_14387</name>
</gene>
<evidence type="ECO:0000256" key="5">
    <source>
        <dbReference type="ARBA" id="ARBA00022840"/>
    </source>
</evidence>
<evidence type="ECO:0000256" key="6">
    <source>
        <dbReference type="ARBA" id="ARBA00022884"/>
    </source>
</evidence>
<dbReference type="AlphaFoldDB" id="A0A0V1B8H4"/>
<dbReference type="GO" id="GO:0030490">
    <property type="term" value="P:maturation of SSU-rRNA"/>
    <property type="evidence" value="ECO:0007669"/>
    <property type="project" value="InterPro"/>
</dbReference>
<keyword evidence="3" id="KW-0378">Hydrolase</keyword>
<dbReference type="InterPro" id="IPR027417">
    <property type="entry name" value="P-loop_NTPase"/>
</dbReference>
<dbReference type="GO" id="GO:0005829">
    <property type="term" value="C:cytosol"/>
    <property type="evidence" value="ECO:0007669"/>
    <property type="project" value="TreeGrafter"/>
</dbReference>
<dbReference type="PROSITE" id="PS51192">
    <property type="entry name" value="HELICASE_ATP_BIND_1"/>
    <property type="match status" value="1"/>
</dbReference>
<dbReference type="CDD" id="cd17957">
    <property type="entry name" value="DEADc_DDX52"/>
    <property type="match status" value="1"/>
</dbReference>
<evidence type="ECO:0000256" key="1">
    <source>
        <dbReference type="ARBA" id="ARBA00012552"/>
    </source>
</evidence>
<dbReference type="InterPro" id="IPR014001">
    <property type="entry name" value="Helicase_ATP-bd"/>
</dbReference>
<dbReference type="Pfam" id="PF00270">
    <property type="entry name" value="DEAD"/>
    <property type="match status" value="1"/>
</dbReference>
<feature type="compositionally biased region" description="Basic and acidic residues" evidence="10">
    <location>
        <begin position="594"/>
        <end position="611"/>
    </location>
</feature>
<keyword evidence="6" id="KW-0694">RNA-binding</keyword>
<evidence type="ECO:0000256" key="9">
    <source>
        <dbReference type="ARBA" id="ARBA00047984"/>
    </source>
</evidence>
<dbReference type="EMBL" id="JYDH01000085">
    <property type="protein sequence ID" value="KRY33270.1"/>
    <property type="molecule type" value="Genomic_DNA"/>
</dbReference>
<proteinExistence type="inferred from homology"/>
<dbReference type="PANTHER" id="PTHR47959">
    <property type="entry name" value="ATP-DEPENDENT RNA HELICASE RHLE-RELATED"/>
    <property type="match status" value="1"/>
</dbReference>
<dbReference type="STRING" id="6334.A0A0V1B8H4"/>
<dbReference type="PROSITE" id="PS51194">
    <property type="entry name" value="HELICASE_CTER"/>
    <property type="match status" value="1"/>
</dbReference>
<dbReference type="GO" id="GO:0003724">
    <property type="term" value="F:RNA helicase activity"/>
    <property type="evidence" value="ECO:0007669"/>
    <property type="project" value="UniProtKB-EC"/>
</dbReference>
<evidence type="ECO:0000259" key="11">
    <source>
        <dbReference type="PROSITE" id="PS51192"/>
    </source>
</evidence>
<dbReference type="InterPro" id="IPR050079">
    <property type="entry name" value="DEAD_box_RNA_helicase"/>
</dbReference>
<dbReference type="CDD" id="cd18787">
    <property type="entry name" value="SF2_C_DEAD"/>
    <property type="match status" value="1"/>
</dbReference>
<dbReference type="eggNOG" id="KOG0344">
    <property type="taxonomic scope" value="Eukaryota"/>
</dbReference>
<dbReference type="InParanoid" id="A0A0V1B8H4"/>
<evidence type="ECO:0000256" key="8">
    <source>
        <dbReference type="ARBA" id="ARBA00044533"/>
    </source>
</evidence>
<evidence type="ECO:0000256" key="3">
    <source>
        <dbReference type="ARBA" id="ARBA00022801"/>
    </source>
</evidence>
<dbReference type="GO" id="GO:0005524">
    <property type="term" value="F:ATP binding"/>
    <property type="evidence" value="ECO:0007669"/>
    <property type="project" value="UniProtKB-KW"/>
</dbReference>
<dbReference type="InterPro" id="IPR044764">
    <property type="entry name" value="DDX52/Rok1_DEADc"/>
</dbReference>
<dbReference type="SUPFAM" id="SSF52540">
    <property type="entry name" value="P-loop containing nucleoside triphosphate hydrolases"/>
    <property type="match status" value="1"/>
</dbReference>
<evidence type="ECO:0000256" key="7">
    <source>
        <dbReference type="ARBA" id="ARBA00024355"/>
    </source>
</evidence>
<comment type="catalytic activity">
    <reaction evidence="9">
        <text>ATP + H2O = ADP + phosphate + H(+)</text>
        <dbReference type="Rhea" id="RHEA:13065"/>
        <dbReference type="ChEBI" id="CHEBI:15377"/>
        <dbReference type="ChEBI" id="CHEBI:15378"/>
        <dbReference type="ChEBI" id="CHEBI:30616"/>
        <dbReference type="ChEBI" id="CHEBI:43474"/>
        <dbReference type="ChEBI" id="CHEBI:456216"/>
        <dbReference type="EC" id="3.6.4.13"/>
    </reaction>
</comment>
<feature type="domain" description="Helicase ATP-binding" evidence="11">
    <location>
        <begin position="212"/>
        <end position="391"/>
    </location>
</feature>
<comment type="similarity">
    <text evidence="7">Belongs to the DEAD box helicase family. DDX52/ROK1 subfamily.</text>
</comment>
<keyword evidence="5" id="KW-0067">ATP-binding</keyword>
<evidence type="ECO:0000259" key="12">
    <source>
        <dbReference type="PROSITE" id="PS51194"/>
    </source>
</evidence>
<evidence type="ECO:0000256" key="10">
    <source>
        <dbReference type="SAM" id="MobiDB-lite"/>
    </source>
</evidence>
<dbReference type="Gene3D" id="3.40.50.300">
    <property type="entry name" value="P-loop containing nucleotide triphosphate hydrolases"/>
    <property type="match status" value="2"/>
</dbReference>
<sequence>MRRLETASVLRVQQNAQNPSLLILGPIRPIIFNDILYIGARKFFRRFIIMQKSAFSCLGFGAKFDRKRFRADAEKLRLTKCSVADSSVKNGSKQDKNSNNDSEEKISNLLETDGVKIFEKSAKRTSSLLLPNDENKILSETVDTVFPKSSSKEQSVQEVRRKHRIFVFGDDIPPPCCSFEELYALLVPKLVQNVKALNFCAPTPIQMQAIPVLLAVKGREVMASAPTGSGKTLAFLIPAVNFLLTECESENILRILIIEPTYELSKQVYLELLKLTDGLNVKVHLTSNAPQLEDENNFDKENFDIMVTTPNRLIYAQQQSQPLYNLNTIRWLIIDECDKLFESGDRGFRKQLSKIYQQCDTVKIRRLLFSATFSYELEQWCKINLNDMVMVCVGARNSAVQSVKQELVFVGSEHGKVLALRNMFIEGFTPPVLIFVQSKDRAEQLYNEFKFDEVKIDYIHSDLPKKERENTIKKFRRGDTWILICTELIGRGLDFKCVNLVINFDFPTSSISYIHRIGKVVCSVMPARRLYFLGRTGRAGRQGRALTFFTETDKLLLRSIGNIIQAAGCPVPDYILKLPKASKKVRMTIASSAPKRDPISEVGSRRNDRYQKFKRKKLNEARMEEN</sequence>
<dbReference type="GO" id="GO:0003723">
    <property type="term" value="F:RNA binding"/>
    <property type="evidence" value="ECO:0007669"/>
    <property type="project" value="UniProtKB-KW"/>
</dbReference>
<dbReference type="PANTHER" id="PTHR47959:SF15">
    <property type="entry name" value="RNA HELICASE"/>
    <property type="match status" value="1"/>
</dbReference>
<protein>
    <recommendedName>
        <fullName evidence="8">Probable ATP-dependent RNA helicase DDX52</fullName>
        <ecNumber evidence="1">3.6.4.13</ecNumber>
    </recommendedName>
</protein>
<dbReference type="OrthoDB" id="360161at2759"/>
<dbReference type="SMART" id="SM00487">
    <property type="entry name" value="DEXDc"/>
    <property type="match status" value="1"/>
</dbReference>
<dbReference type="InterPro" id="IPR011545">
    <property type="entry name" value="DEAD/DEAH_box_helicase_dom"/>
</dbReference>
<evidence type="ECO:0000256" key="4">
    <source>
        <dbReference type="ARBA" id="ARBA00022806"/>
    </source>
</evidence>
<evidence type="ECO:0000313" key="14">
    <source>
        <dbReference type="Proteomes" id="UP000054776"/>
    </source>
</evidence>
<feature type="domain" description="Helicase C-terminal" evidence="12">
    <location>
        <begin position="402"/>
        <end position="579"/>
    </location>
</feature>
<evidence type="ECO:0000313" key="13">
    <source>
        <dbReference type="EMBL" id="KRY33270.1"/>
    </source>
</evidence>
<keyword evidence="14" id="KW-1185">Reference proteome</keyword>
<feature type="region of interest" description="Disordered" evidence="10">
    <location>
        <begin position="589"/>
        <end position="626"/>
    </location>
</feature>
<dbReference type="GO" id="GO:0016787">
    <property type="term" value="F:hydrolase activity"/>
    <property type="evidence" value="ECO:0007669"/>
    <property type="project" value="UniProtKB-KW"/>
</dbReference>